<dbReference type="PANTHER" id="PTHR31736:SF9">
    <property type="entry name" value="ENDO-XYLOGALACTURONAN HYDROLASE A-RELATED"/>
    <property type="match status" value="1"/>
</dbReference>
<evidence type="ECO:0000256" key="7">
    <source>
        <dbReference type="ARBA" id="ARBA00023326"/>
    </source>
</evidence>
<accession>A0A814D1A1</accession>
<dbReference type="Gene3D" id="2.160.20.10">
    <property type="entry name" value="Single-stranded right-handed beta-helix, Pectin lyase-like"/>
    <property type="match status" value="1"/>
</dbReference>
<keyword evidence="4" id="KW-0325">Glycoprotein</keyword>
<organism evidence="10 12">
    <name type="scientific">Adineta ricciae</name>
    <name type="common">Rotifer</name>
    <dbReference type="NCBI Taxonomy" id="249248"/>
    <lineage>
        <taxon>Eukaryota</taxon>
        <taxon>Metazoa</taxon>
        <taxon>Spiralia</taxon>
        <taxon>Gnathifera</taxon>
        <taxon>Rotifera</taxon>
        <taxon>Eurotatoria</taxon>
        <taxon>Bdelloidea</taxon>
        <taxon>Adinetida</taxon>
        <taxon>Adinetidae</taxon>
        <taxon>Adineta</taxon>
    </lineage>
</organism>
<comment type="caution">
    <text evidence="10">The sequence shown here is derived from an EMBL/GenBank/DDBJ whole genome shotgun (WGS) entry which is preliminary data.</text>
</comment>
<dbReference type="GO" id="GO:0000272">
    <property type="term" value="P:polysaccharide catabolic process"/>
    <property type="evidence" value="ECO:0007669"/>
    <property type="project" value="UniProtKB-KW"/>
</dbReference>
<dbReference type="Proteomes" id="UP000663828">
    <property type="component" value="Unassembled WGS sequence"/>
</dbReference>
<keyword evidence="3 9" id="KW-0378">Hydrolase</keyword>
<evidence type="ECO:0000256" key="3">
    <source>
        <dbReference type="ARBA" id="ARBA00022801"/>
    </source>
</evidence>
<dbReference type="GO" id="GO:0004650">
    <property type="term" value="F:polygalacturonase activity"/>
    <property type="evidence" value="ECO:0007669"/>
    <property type="project" value="InterPro"/>
</dbReference>
<evidence type="ECO:0000256" key="5">
    <source>
        <dbReference type="ARBA" id="ARBA00023277"/>
    </source>
</evidence>
<dbReference type="AlphaFoldDB" id="A0A814D1A1"/>
<gene>
    <name evidence="11" type="ORF">EDS130_LOCUS30874</name>
    <name evidence="10" type="ORF">XAT740_LOCUS10583</name>
</gene>
<keyword evidence="6 9" id="KW-0326">Glycosidase</keyword>
<dbReference type="Proteomes" id="UP000663852">
    <property type="component" value="Unassembled WGS sequence"/>
</dbReference>
<dbReference type="OrthoDB" id="187139at2759"/>
<evidence type="ECO:0000313" key="12">
    <source>
        <dbReference type="Proteomes" id="UP000663828"/>
    </source>
</evidence>
<protein>
    <submittedName>
        <fullName evidence="10">Uncharacterized protein</fullName>
    </submittedName>
</protein>
<keyword evidence="5" id="KW-0119">Carbohydrate metabolism</keyword>
<comment type="function">
    <text evidence="8">Pectinolytic enzyme involved in the degradation of xylogalacturonan (xga), a galacturonan backbone heavily substituted with xylose, and which is one important component of the hairy regions of pectin. Activity requires a galacturonic acid backbone substituted with xylose.</text>
</comment>
<evidence type="ECO:0000256" key="1">
    <source>
        <dbReference type="ARBA" id="ARBA00008834"/>
    </source>
</evidence>
<dbReference type="EMBL" id="CAJNOR010000566">
    <property type="protein sequence ID" value="CAF0949516.1"/>
    <property type="molecule type" value="Genomic_DNA"/>
</dbReference>
<dbReference type="PANTHER" id="PTHR31736">
    <property type="match status" value="1"/>
</dbReference>
<evidence type="ECO:0000313" key="11">
    <source>
        <dbReference type="EMBL" id="CAF1306099.1"/>
    </source>
</evidence>
<keyword evidence="7" id="KW-0624">Polysaccharide degradation</keyword>
<evidence type="ECO:0000256" key="9">
    <source>
        <dbReference type="RuleBase" id="RU361169"/>
    </source>
</evidence>
<dbReference type="EMBL" id="CAJNOJ010000220">
    <property type="protein sequence ID" value="CAF1306099.1"/>
    <property type="molecule type" value="Genomic_DNA"/>
</dbReference>
<evidence type="ECO:0000256" key="4">
    <source>
        <dbReference type="ARBA" id="ARBA00023180"/>
    </source>
</evidence>
<dbReference type="Pfam" id="PF00295">
    <property type="entry name" value="Glyco_hydro_28"/>
    <property type="match status" value="1"/>
</dbReference>
<name>A0A814D1A1_ADIRI</name>
<evidence type="ECO:0000313" key="10">
    <source>
        <dbReference type="EMBL" id="CAF0949516.1"/>
    </source>
</evidence>
<evidence type="ECO:0000256" key="8">
    <source>
        <dbReference type="ARBA" id="ARBA00037278"/>
    </source>
</evidence>
<evidence type="ECO:0000256" key="6">
    <source>
        <dbReference type="ARBA" id="ARBA00023295"/>
    </source>
</evidence>
<dbReference type="InterPro" id="IPR000743">
    <property type="entry name" value="Glyco_hydro_28"/>
</dbReference>
<proteinExistence type="inferred from homology"/>
<reference evidence="10" key="1">
    <citation type="submission" date="2021-02" db="EMBL/GenBank/DDBJ databases">
        <authorList>
            <person name="Nowell W R."/>
        </authorList>
    </citation>
    <scope>NUCLEOTIDE SEQUENCE</scope>
</reference>
<keyword evidence="2" id="KW-0677">Repeat</keyword>
<dbReference type="InterPro" id="IPR012334">
    <property type="entry name" value="Pectin_lyas_fold"/>
</dbReference>
<dbReference type="SUPFAM" id="SSF51126">
    <property type="entry name" value="Pectin lyase-like"/>
    <property type="match status" value="1"/>
</dbReference>
<evidence type="ECO:0000256" key="2">
    <source>
        <dbReference type="ARBA" id="ARBA00022737"/>
    </source>
</evidence>
<sequence>MDGFGTETRSHVSIKNTHVIDGDDCVSFKNGSNFITGNNITCMGSHDLSVGSLRLQTGFPYIARNIYVSNAKMINCTPAIHIQFFPDDPSRRIVLVSNVTDKDVTVDNCYESNHTACMDYSLTAELTKTEFINITGKTSLKYNPKVAKIYCPPSGTCDITFT</sequence>
<keyword evidence="12" id="KW-1185">Reference proteome</keyword>
<comment type="similarity">
    <text evidence="1 9">Belongs to the glycosyl hydrolase 28 family.</text>
</comment>
<dbReference type="InterPro" id="IPR011050">
    <property type="entry name" value="Pectin_lyase_fold/virulence"/>
</dbReference>